<keyword evidence="3" id="KW-1185">Reference proteome</keyword>
<gene>
    <name evidence="2" type="ORF">BP00DRAFT_201082</name>
</gene>
<organism evidence="2 3">
    <name type="scientific">Aspergillus indologenus CBS 114.80</name>
    <dbReference type="NCBI Taxonomy" id="1450541"/>
    <lineage>
        <taxon>Eukaryota</taxon>
        <taxon>Fungi</taxon>
        <taxon>Dikarya</taxon>
        <taxon>Ascomycota</taxon>
        <taxon>Pezizomycotina</taxon>
        <taxon>Eurotiomycetes</taxon>
        <taxon>Eurotiomycetidae</taxon>
        <taxon>Eurotiales</taxon>
        <taxon>Aspergillaceae</taxon>
        <taxon>Aspergillus</taxon>
        <taxon>Aspergillus subgen. Circumdati</taxon>
    </lineage>
</organism>
<feature type="region of interest" description="Disordered" evidence="1">
    <location>
        <begin position="14"/>
        <end position="84"/>
    </location>
</feature>
<accession>A0A2V5IPM1</accession>
<dbReference type="Proteomes" id="UP000248817">
    <property type="component" value="Unassembled WGS sequence"/>
</dbReference>
<protein>
    <submittedName>
        <fullName evidence="2">Uncharacterized protein</fullName>
    </submittedName>
</protein>
<evidence type="ECO:0000313" key="3">
    <source>
        <dbReference type="Proteomes" id="UP000248817"/>
    </source>
</evidence>
<proteinExistence type="predicted"/>
<reference evidence="2 3" key="1">
    <citation type="submission" date="2018-02" db="EMBL/GenBank/DDBJ databases">
        <title>The genomes of Aspergillus section Nigri reveals drivers in fungal speciation.</title>
        <authorList>
            <consortium name="DOE Joint Genome Institute"/>
            <person name="Vesth T.C."/>
            <person name="Nybo J."/>
            <person name="Theobald S."/>
            <person name="Brandl J."/>
            <person name="Frisvad J.C."/>
            <person name="Nielsen K.F."/>
            <person name="Lyhne E.K."/>
            <person name="Kogle M.E."/>
            <person name="Kuo A."/>
            <person name="Riley R."/>
            <person name="Clum A."/>
            <person name="Nolan M."/>
            <person name="Lipzen A."/>
            <person name="Salamov A."/>
            <person name="Henrissat B."/>
            <person name="Wiebenga A."/>
            <person name="De vries R.P."/>
            <person name="Grigoriev I.V."/>
            <person name="Mortensen U.H."/>
            <person name="Andersen M.R."/>
            <person name="Baker S.E."/>
        </authorList>
    </citation>
    <scope>NUCLEOTIDE SEQUENCE [LARGE SCALE GENOMIC DNA]</scope>
    <source>
        <strain evidence="2 3">CBS 114.80</strain>
    </source>
</reference>
<sequence length="112" mass="11867">MYNLTFHQLRRLISTASSSTATSSTATSSTTTSSTATSTTATSTTATSTATSSTHPPPHLPPQQHFLQHRPRLGGWDGPGSSMIPSSMTFHISTAANHDTTTSLTSHSRYED</sequence>
<evidence type="ECO:0000313" key="2">
    <source>
        <dbReference type="EMBL" id="PYI30500.1"/>
    </source>
</evidence>
<evidence type="ECO:0000256" key="1">
    <source>
        <dbReference type="SAM" id="MobiDB-lite"/>
    </source>
</evidence>
<dbReference type="AlphaFoldDB" id="A0A2V5IPM1"/>
<dbReference type="EMBL" id="KZ825514">
    <property type="protein sequence ID" value="PYI30500.1"/>
    <property type="molecule type" value="Genomic_DNA"/>
</dbReference>
<feature type="compositionally biased region" description="Low complexity" evidence="1">
    <location>
        <begin position="14"/>
        <end position="54"/>
    </location>
</feature>
<name>A0A2V5IPM1_9EURO</name>